<evidence type="ECO:0000256" key="2">
    <source>
        <dbReference type="ARBA" id="ARBA00022676"/>
    </source>
</evidence>
<sequence>MFPGDTFATDAPTRILTRPSRLGQHGPSALYGGSTSTVDGNRPAQVVVLIPAHNEESSIGPTVQALLAQERMPDRIVVVADNCTDETVEKASALHNQVLVVTRTINNRDKKCGGLNAAWRRYAMDADIVVCLDADTVLPPNAIGDWVKEFAEDPKLAGSSSKFTMRGTAFLVRLQRAEFAKWTDSSLRRGWTSVLAGTACAIRNSVLHEVTRTHKRHGPWLHASQVEDFELTYRIREMGYYCHVSPTVRAYTDAMVTVRALWGQRMKWQVGTVEDLLRFGYNKHTRLDWRQQAAGLLAAGVRFGWIFFTALYAALGILHFAPVWFFVPLLFIANDVKQALRIPHRDRWDIILAAVLLPQEAFAWMRACWFVAAWVEVLRSRITGRRKDRWSMQYAAEAAA</sequence>
<organism evidence="6 7">
    <name type="scientific">Actinoplanes cyaneus</name>
    <dbReference type="NCBI Taxonomy" id="52696"/>
    <lineage>
        <taxon>Bacteria</taxon>
        <taxon>Bacillati</taxon>
        <taxon>Actinomycetota</taxon>
        <taxon>Actinomycetes</taxon>
        <taxon>Micromonosporales</taxon>
        <taxon>Micromonosporaceae</taxon>
        <taxon>Actinoplanes</taxon>
    </lineage>
</organism>
<feature type="region of interest" description="Disordered" evidence="4">
    <location>
        <begin position="18"/>
        <end position="37"/>
    </location>
</feature>
<protein>
    <recommendedName>
        <fullName evidence="8">Glycosyltransferase</fullName>
    </recommendedName>
</protein>
<keyword evidence="7" id="KW-1185">Reference proteome</keyword>
<gene>
    <name evidence="6" type="ORF">Acy02nite_59110</name>
</gene>
<accession>A0A919M386</accession>
<proteinExistence type="inferred from homology"/>
<comment type="similarity">
    <text evidence="1">Belongs to the glycosyltransferase 2 family.</text>
</comment>
<feature type="transmembrane region" description="Helical" evidence="5">
    <location>
        <begin position="305"/>
        <end position="331"/>
    </location>
</feature>
<keyword evidence="5" id="KW-0472">Membrane</keyword>
<dbReference type="Pfam" id="PF13641">
    <property type="entry name" value="Glyco_tranf_2_3"/>
    <property type="match status" value="1"/>
</dbReference>
<dbReference type="InterPro" id="IPR029044">
    <property type="entry name" value="Nucleotide-diphossugar_trans"/>
</dbReference>
<evidence type="ECO:0000256" key="4">
    <source>
        <dbReference type="SAM" id="MobiDB-lite"/>
    </source>
</evidence>
<evidence type="ECO:0000313" key="7">
    <source>
        <dbReference type="Proteomes" id="UP000619479"/>
    </source>
</evidence>
<comment type="caution">
    <text evidence="6">The sequence shown here is derived from an EMBL/GenBank/DDBJ whole genome shotgun (WGS) entry which is preliminary data.</text>
</comment>
<dbReference type="GO" id="GO:0016757">
    <property type="term" value="F:glycosyltransferase activity"/>
    <property type="evidence" value="ECO:0007669"/>
    <property type="project" value="UniProtKB-KW"/>
</dbReference>
<dbReference type="Gene3D" id="3.90.550.10">
    <property type="entry name" value="Spore Coat Polysaccharide Biosynthesis Protein SpsA, Chain A"/>
    <property type="match status" value="1"/>
</dbReference>
<keyword evidence="5" id="KW-1133">Transmembrane helix</keyword>
<keyword evidence="3" id="KW-0808">Transferase</keyword>
<reference evidence="6" key="1">
    <citation type="submission" date="2021-01" db="EMBL/GenBank/DDBJ databases">
        <title>Whole genome shotgun sequence of Actinoplanes cyaneus NBRC 14990.</title>
        <authorList>
            <person name="Komaki H."/>
            <person name="Tamura T."/>
        </authorList>
    </citation>
    <scope>NUCLEOTIDE SEQUENCE</scope>
    <source>
        <strain evidence="6">NBRC 14990</strain>
    </source>
</reference>
<dbReference type="Proteomes" id="UP000619479">
    <property type="component" value="Unassembled WGS sequence"/>
</dbReference>
<dbReference type="SUPFAM" id="SSF53448">
    <property type="entry name" value="Nucleotide-diphospho-sugar transferases"/>
    <property type="match status" value="1"/>
</dbReference>
<evidence type="ECO:0008006" key="8">
    <source>
        <dbReference type="Google" id="ProtNLM"/>
    </source>
</evidence>
<dbReference type="PANTHER" id="PTHR43630:SF1">
    <property type="entry name" value="POLY-BETA-1,6-N-ACETYL-D-GLUCOSAMINE SYNTHASE"/>
    <property type="match status" value="1"/>
</dbReference>
<name>A0A919M386_9ACTN</name>
<evidence type="ECO:0000313" key="6">
    <source>
        <dbReference type="EMBL" id="GID68030.1"/>
    </source>
</evidence>
<evidence type="ECO:0000256" key="5">
    <source>
        <dbReference type="SAM" id="Phobius"/>
    </source>
</evidence>
<dbReference type="CDD" id="cd06423">
    <property type="entry name" value="CESA_like"/>
    <property type="match status" value="1"/>
</dbReference>
<keyword evidence="5" id="KW-0812">Transmembrane</keyword>
<dbReference type="AlphaFoldDB" id="A0A919M386"/>
<dbReference type="PANTHER" id="PTHR43630">
    <property type="entry name" value="POLY-BETA-1,6-N-ACETYL-D-GLUCOSAMINE SYNTHASE"/>
    <property type="match status" value="1"/>
</dbReference>
<evidence type="ECO:0000256" key="3">
    <source>
        <dbReference type="ARBA" id="ARBA00022679"/>
    </source>
</evidence>
<evidence type="ECO:0000256" key="1">
    <source>
        <dbReference type="ARBA" id="ARBA00006739"/>
    </source>
</evidence>
<keyword evidence="2" id="KW-0328">Glycosyltransferase</keyword>
<dbReference type="EMBL" id="BOMH01000043">
    <property type="protein sequence ID" value="GID68030.1"/>
    <property type="molecule type" value="Genomic_DNA"/>
</dbReference>